<keyword evidence="7" id="KW-0585">Phenylalanine catabolism</keyword>
<dbReference type="STRING" id="4072.A0A2G2YQ34"/>
<gene>
    <name evidence="9" type="ORF">T459_22647</name>
</gene>
<reference evidence="9 10" key="2">
    <citation type="journal article" date="2017" name="Genome Biol.">
        <title>New reference genome sequences of hot pepper reveal the massive evolution of plant disease-resistance genes by retroduplication.</title>
        <authorList>
            <person name="Kim S."/>
            <person name="Park J."/>
            <person name="Yeom S.I."/>
            <person name="Kim Y.M."/>
            <person name="Seo E."/>
            <person name="Kim K.T."/>
            <person name="Kim M.S."/>
            <person name="Lee J.M."/>
            <person name="Cheong K."/>
            <person name="Shin H.S."/>
            <person name="Kim S.B."/>
            <person name="Han K."/>
            <person name="Lee J."/>
            <person name="Park M."/>
            <person name="Lee H.A."/>
            <person name="Lee H.Y."/>
            <person name="Lee Y."/>
            <person name="Oh S."/>
            <person name="Lee J.H."/>
            <person name="Choi E."/>
            <person name="Choi E."/>
            <person name="Lee S.E."/>
            <person name="Jeon J."/>
            <person name="Kim H."/>
            <person name="Choi G."/>
            <person name="Song H."/>
            <person name="Lee J."/>
            <person name="Lee S.C."/>
            <person name="Kwon J.K."/>
            <person name="Lee H.Y."/>
            <person name="Koo N."/>
            <person name="Hong Y."/>
            <person name="Kim R.W."/>
            <person name="Kang W.H."/>
            <person name="Huh J.H."/>
            <person name="Kang B.C."/>
            <person name="Yang T.J."/>
            <person name="Lee Y.H."/>
            <person name="Bennetzen J.L."/>
            <person name="Choi D."/>
        </authorList>
    </citation>
    <scope>NUCLEOTIDE SEQUENCE [LARGE SCALE GENOMIC DNA]</scope>
    <source>
        <strain evidence="10">cv. CM334</strain>
    </source>
</reference>
<comment type="similarity">
    <text evidence="3">Belongs to the PAL/histidase family.</text>
</comment>
<dbReference type="AlphaFoldDB" id="A0A2G2YQ34"/>
<evidence type="ECO:0000313" key="9">
    <source>
        <dbReference type="EMBL" id="PHT71862.1"/>
    </source>
</evidence>
<evidence type="ECO:0000256" key="6">
    <source>
        <dbReference type="ARBA" id="ARBA00023051"/>
    </source>
</evidence>
<evidence type="ECO:0000256" key="3">
    <source>
        <dbReference type="ARBA" id="ARBA00007238"/>
    </source>
</evidence>
<keyword evidence="8" id="KW-0456">Lyase</keyword>
<proteinExistence type="inferred from homology"/>
<dbReference type="InterPro" id="IPR023144">
    <property type="entry name" value="Phe_NH3-lyase_shielding_dom_sf"/>
</dbReference>
<evidence type="ECO:0000256" key="4">
    <source>
        <dbReference type="ARBA" id="ARBA00011881"/>
    </source>
</evidence>
<dbReference type="SUPFAM" id="SSF48557">
    <property type="entry name" value="L-aspartase-like"/>
    <property type="match status" value="1"/>
</dbReference>
<dbReference type="SMR" id="A0A2G2YQ34"/>
<reference evidence="9 10" key="1">
    <citation type="journal article" date="2014" name="Nat. Genet.">
        <title>Genome sequence of the hot pepper provides insights into the evolution of pungency in Capsicum species.</title>
        <authorList>
            <person name="Kim S."/>
            <person name="Park M."/>
            <person name="Yeom S.I."/>
            <person name="Kim Y.M."/>
            <person name="Lee J.M."/>
            <person name="Lee H.A."/>
            <person name="Seo E."/>
            <person name="Choi J."/>
            <person name="Cheong K."/>
            <person name="Kim K.T."/>
            <person name="Jung K."/>
            <person name="Lee G.W."/>
            <person name="Oh S.K."/>
            <person name="Bae C."/>
            <person name="Kim S.B."/>
            <person name="Lee H.Y."/>
            <person name="Kim S.Y."/>
            <person name="Kim M.S."/>
            <person name="Kang B.C."/>
            <person name="Jo Y.D."/>
            <person name="Yang H.B."/>
            <person name="Jeong H.J."/>
            <person name="Kang W.H."/>
            <person name="Kwon J.K."/>
            <person name="Shin C."/>
            <person name="Lim J.Y."/>
            <person name="Park J.H."/>
            <person name="Huh J.H."/>
            <person name="Kim J.S."/>
            <person name="Kim B.D."/>
            <person name="Cohen O."/>
            <person name="Paran I."/>
            <person name="Suh M.C."/>
            <person name="Lee S.B."/>
            <person name="Kim Y.K."/>
            <person name="Shin Y."/>
            <person name="Noh S.J."/>
            <person name="Park J."/>
            <person name="Seo Y.S."/>
            <person name="Kwon S.Y."/>
            <person name="Kim H.A."/>
            <person name="Park J.M."/>
            <person name="Kim H.J."/>
            <person name="Choi S.B."/>
            <person name="Bosland P.W."/>
            <person name="Reeves G."/>
            <person name="Jo S.H."/>
            <person name="Lee B.W."/>
            <person name="Cho H.T."/>
            <person name="Choi H.S."/>
            <person name="Lee M.S."/>
            <person name="Yu Y."/>
            <person name="Do Choi Y."/>
            <person name="Park B.S."/>
            <person name="van Deynze A."/>
            <person name="Ashrafi H."/>
            <person name="Hill T."/>
            <person name="Kim W.T."/>
            <person name="Pai H.S."/>
            <person name="Ahn H.K."/>
            <person name="Yeam I."/>
            <person name="Giovannoni J.J."/>
            <person name="Rose J.K."/>
            <person name="Sorensen I."/>
            <person name="Lee S.J."/>
            <person name="Kim R.W."/>
            <person name="Choi I.Y."/>
            <person name="Choi B.S."/>
            <person name="Lim J.S."/>
            <person name="Lee Y.H."/>
            <person name="Choi D."/>
        </authorList>
    </citation>
    <scope>NUCLEOTIDE SEQUENCE [LARGE SCALE GENOMIC DNA]</scope>
    <source>
        <strain evidence="10">cv. CM334</strain>
    </source>
</reference>
<evidence type="ECO:0000256" key="2">
    <source>
        <dbReference type="ARBA" id="ARBA00005138"/>
    </source>
</evidence>
<dbReference type="Gramene" id="PHT71862">
    <property type="protein sequence ID" value="PHT71862"/>
    <property type="gene ID" value="T459_22647"/>
</dbReference>
<evidence type="ECO:0000256" key="1">
    <source>
        <dbReference type="ARBA" id="ARBA00002235"/>
    </source>
</evidence>
<dbReference type="EC" id="4.3.1.24" evidence="5"/>
<dbReference type="GO" id="GO:0006559">
    <property type="term" value="P:L-phenylalanine catabolic process"/>
    <property type="evidence" value="ECO:0007669"/>
    <property type="project" value="UniProtKB-KW"/>
</dbReference>
<dbReference type="GO" id="GO:0009800">
    <property type="term" value="P:cinnamic acid biosynthetic process"/>
    <property type="evidence" value="ECO:0007669"/>
    <property type="project" value="UniProtKB-UniPathway"/>
</dbReference>
<evidence type="ECO:0000256" key="7">
    <source>
        <dbReference type="ARBA" id="ARBA00023232"/>
    </source>
</evidence>
<dbReference type="UniPathway" id="UPA00713">
    <property type="reaction ID" value="UER00725"/>
</dbReference>
<sequence>MKNSESEKNENRSIFEKIGAFEEELKAVLPKEVENARVVLESGNPSIPNRITECRSYPLYRFVRKEFETELLTGERV</sequence>
<comment type="subunit">
    <text evidence="4">Homotetramer.</text>
</comment>
<evidence type="ECO:0000256" key="8">
    <source>
        <dbReference type="ARBA" id="ARBA00023239"/>
    </source>
</evidence>
<dbReference type="PANTHER" id="PTHR10362">
    <property type="entry name" value="HISTIDINE AMMONIA-LYASE"/>
    <property type="match status" value="1"/>
</dbReference>
<dbReference type="InterPro" id="IPR008948">
    <property type="entry name" value="L-Aspartase-like"/>
</dbReference>
<keyword evidence="6" id="KW-0587">Phenylpropanoid metabolism</keyword>
<accession>A0A2G2YQ34</accession>
<organism evidence="9 10">
    <name type="scientific">Capsicum annuum</name>
    <name type="common">Capsicum pepper</name>
    <dbReference type="NCBI Taxonomy" id="4072"/>
    <lineage>
        <taxon>Eukaryota</taxon>
        <taxon>Viridiplantae</taxon>
        <taxon>Streptophyta</taxon>
        <taxon>Embryophyta</taxon>
        <taxon>Tracheophyta</taxon>
        <taxon>Spermatophyta</taxon>
        <taxon>Magnoliopsida</taxon>
        <taxon>eudicotyledons</taxon>
        <taxon>Gunneridae</taxon>
        <taxon>Pentapetalae</taxon>
        <taxon>asterids</taxon>
        <taxon>lamiids</taxon>
        <taxon>Solanales</taxon>
        <taxon>Solanaceae</taxon>
        <taxon>Solanoideae</taxon>
        <taxon>Capsiceae</taxon>
        <taxon>Capsicum</taxon>
    </lineage>
</organism>
<dbReference type="Proteomes" id="UP000222542">
    <property type="component" value="Unassembled WGS sequence"/>
</dbReference>
<dbReference type="Gene3D" id="1.20.200.10">
    <property type="entry name" value="Fumarase/aspartase (Central domain)"/>
    <property type="match status" value="1"/>
</dbReference>
<comment type="caution">
    <text evidence="9">The sequence shown here is derived from an EMBL/GenBank/DDBJ whole genome shotgun (WGS) entry which is preliminary data.</text>
</comment>
<comment type="function">
    <text evidence="1">This is a key enzyme of plant metabolism catalyzing the first reaction in the biosynthesis from L-phenylalanine of a wide variety of natural products based on the phenylpropane skeleton.</text>
</comment>
<dbReference type="InterPro" id="IPR001106">
    <property type="entry name" value="Aromatic_Lyase"/>
</dbReference>
<protein>
    <recommendedName>
        <fullName evidence="5">phenylalanine ammonia-lyase</fullName>
        <ecNumber evidence="5">4.3.1.24</ecNumber>
    </recommendedName>
</protein>
<name>A0A2G2YQ34_CAPAN</name>
<evidence type="ECO:0000313" key="10">
    <source>
        <dbReference type="Proteomes" id="UP000222542"/>
    </source>
</evidence>
<comment type="pathway">
    <text evidence="2">Phenylpropanoid metabolism; trans-cinnamate biosynthesis; trans-cinnamate from L-phenylalanine: step 1/1.</text>
</comment>
<evidence type="ECO:0000256" key="5">
    <source>
        <dbReference type="ARBA" id="ARBA00012139"/>
    </source>
</evidence>
<keyword evidence="10" id="KW-1185">Reference proteome</keyword>
<dbReference type="EMBL" id="AYRZ02000009">
    <property type="protein sequence ID" value="PHT71862.1"/>
    <property type="molecule type" value="Genomic_DNA"/>
</dbReference>
<dbReference type="Gene3D" id="1.10.274.20">
    <property type="entry name" value="Phenylalanine ammonia-lyase 1, domain 3"/>
    <property type="match status" value="1"/>
</dbReference>
<dbReference type="GO" id="GO:0045548">
    <property type="term" value="F:phenylalanine ammonia-lyase activity"/>
    <property type="evidence" value="ECO:0007669"/>
    <property type="project" value="UniProtKB-EC"/>
</dbReference>